<feature type="signal peptide" evidence="1">
    <location>
        <begin position="1"/>
        <end position="23"/>
    </location>
</feature>
<reference evidence="2 3" key="1">
    <citation type="submission" date="2016-05" db="EMBL/GenBank/DDBJ databases">
        <title>Compelete Genome Sequence of Bacteriochlorophyll-Synthesizing Bacterium Porphyrobacter neustonensis DSM 9434.</title>
        <authorList>
            <person name="Shi X.-L."/>
            <person name="Wu Y.-H."/>
            <person name="Cheng H."/>
            <person name="Xu L."/>
            <person name="Zhang X.-Q."/>
            <person name="Wang C.-S."/>
            <person name="Xu X.-W."/>
        </authorList>
    </citation>
    <scope>NUCLEOTIDE SEQUENCE [LARGE SCALE GENOMIC DNA]</scope>
    <source>
        <strain evidence="2 3">DSM 9434</strain>
    </source>
</reference>
<evidence type="ECO:0000256" key="1">
    <source>
        <dbReference type="SAM" id="SignalP"/>
    </source>
</evidence>
<feature type="chain" id="PRO_5008251802" description="Rap1a immunity protein domain-containing protein" evidence="1">
    <location>
        <begin position="24"/>
        <end position="117"/>
    </location>
</feature>
<dbReference type="KEGG" id="pns:A9D12_13150"/>
<name>A0A192D5G6_9SPHN</name>
<dbReference type="STRING" id="1112.A9D12_13150"/>
<evidence type="ECO:0008006" key="4">
    <source>
        <dbReference type="Google" id="ProtNLM"/>
    </source>
</evidence>
<evidence type="ECO:0000313" key="2">
    <source>
        <dbReference type="EMBL" id="ANK13738.1"/>
    </source>
</evidence>
<accession>A0A192D5G6</accession>
<dbReference type="EMBL" id="CP016033">
    <property type="protein sequence ID" value="ANK13738.1"/>
    <property type="molecule type" value="Genomic_DNA"/>
</dbReference>
<sequence>MRRALCLAASAGLLAVHPAAASAATAGENLDCAMWAAYRINDAQDDAERNALMIAMALFVGLYEGQTGKNVDEAMVARARELDESQFDVLEEPCSARLDSFADRLEALGRRLGASGH</sequence>
<proteinExistence type="predicted"/>
<keyword evidence="3" id="KW-1185">Reference proteome</keyword>
<dbReference type="Proteomes" id="UP000078263">
    <property type="component" value="Chromosome"/>
</dbReference>
<evidence type="ECO:0000313" key="3">
    <source>
        <dbReference type="Proteomes" id="UP000078263"/>
    </source>
</evidence>
<gene>
    <name evidence="2" type="ORF">A9D12_13150</name>
</gene>
<organism evidence="2 3">
    <name type="scientific">Erythrobacter neustonensis</name>
    <dbReference type="NCBI Taxonomy" id="1112"/>
    <lineage>
        <taxon>Bacteria</taxon>
        <taxon>Pseudomonadati</taxon>
        <taxon>Pseudomonadota</taxon>
        <taxon>Alphaproteobacteria</taxon>
        <taxon>Sphingomonadales</taxon>
        <taxon>Erythrobacteraceae</taxon>
        <taxon>Erythrobacter/Porphyrobacter group</taxon>
        <taxon>Erythrobacter</taxon>
    </lineage>
</organism>
<keyword evidence="1" id="KW-0732">Signal</keyword>
<dbReference type="AlphaFoldDB" id="A0A192D5G6"/>
<protein>
    <recommendedName>
        <fullName evidence="4">Rap1a immunity protein domain-containing protein</fullName>
    </recommendedName>
</protein>